<dbReference type="EnsemblPlants" id="OB04G13660.1">
    <property type="protein sequence ID" value="OB04G13660.1"/>
    <property type="gene ID" value="OB04G13660"/>
</dbReference>
<organism evidence="2">
    <name type="scientific">Oryza brachyantha</name>
    <name type="common">malo sina</name>
    <dbReference type="NCBI Taxonomy" id="4533"/>
    <lineage>
        <taxon>Eukaryota</taxon>
        <taxon>Viridiplantae</taxon>
        <taxon>Streptophyta</taxon>
        <taxon>Embryophyta</taxon>
        <taxon>Tracheophyta</taxon>
        <taxon>Spermatophyta</taxon>
        <taxon>Magnoliopsida</taxon>
        <taxon>Liliopsida</taxon>
        <taxon>Poales</taxon>
        <taxon>Poaceae</taxon>
        <taxon>BOP clade</taxon>
        <taxon>Oryzoideae</taxon>
        <taxon>Oryzeae</taxon>
        <taxon>Oryzinae</taxon>
        <taxon>Oryza</taxon>
    </lineage>
</organism>
<feature type="region of interest" description="Disordered" evidence="1">
    <location>
        <begin position="33"/>
        <end position="93"/>
    </location>
</feature>
<reference evidence="2" key="2">
    <citation type="submission" date="2013-04" db="UniProtKB">
        <authorList>
            <consortium name="EnsemblPlants"/>
        </authorList>
    </citation>
    <scope>IDENTIFICATION</scope>
</reference>
<reference evidence="2" key="1">
    <citation type="journal article" date="2013" name="Nat. Commun.">
        <title>Whole-genome sequencing of Oryza brachyantha reveals mechanisms underlying Oryza genome evolution.</title>
        <authorList>
            <person name="Chen J."/>
            <person name="Huang Q."/>
            <person name="Gao D."/>
            <person name="Wang J."/>
            <person name="Lang Y."/>
            <person name="Liu T."/>
            <person name="Li B."/>
            <person name="Bai Z."/>
            <person name="Luis Goicoechea J."/>
            <person name="Liang C."/>
            <person name="Chen C."/>
            <person name="Zhang W."/>
            <person name="Sun S."/>
            <person name="Liao Y."/>
            <person name="Zhang X."/>
            <person name="Yang L."/>
            <person name="Song C."/>
            <person name="Wang M."/>
            <person name="Shi J."/>
            <person name="Liu G."/>
            <person name="Liu J."/>
            <person name="Zhou H."/>
            <person name="Zhou W."/>
            <person name="Yu Q."/>
            <person name="An N."/>
            <person name="Chen Y."/>
            <person name="Cai Q."/>
            <person name="Wang B."/>
            <person name="Liu B."/>
            <person name="Min J."/>
            <person name="Huang Y."/>
            <person name="Wu H."/>
            <person name="Li Z."/>
            <person name="Zhang Y."/>
            <person name="Yin Y."/>
            <person name="Song W."/>
            <person name="Jiang J."/>
            <person name="Jackson S.A."/>
            <person name="Wing R.A."/>
            <person name="Wang J."/>
            <person name="Chen M."/>
        </authorList>
    </citation>
    <scope>NUCLEOTIDE SEQUENCE [LARGE SCALE GENOMIC DNA]</scope>
    <source>
        <strain evidence="2">cv. IRGC 101232</strain>
    </source>
</reference>
<protein>
    <submittedName>
        <fullName evidence="2">Uncharacterized protein</fullName>
    </submittedName>
</protein>
<evidence type="ECO:0000256" key="1">
    <source>
        <dbReference type="SAM" id="MobiDB-lite"/>
    </source>
</evidence>
<accession>J3LW41</accession>
<proteinExistence type="predicted"/>
<evidence type="ECO:0000313" key="3">
    <source>
        <dbReference type="Proteomes" id="UP000006038"/>
    </source>
</evidence>
<dbReference type="Proteomes" id="UP000006038">
    <property type="component" value="Chromosome 4"/>
</dbReference>
<dbReference type="Gramene" id="OB04G13660.1">
    <property type="protein sequence ID" value="OB04G13660.1"/>
    <property type="gene ID" value="OB04G13660"/>
</dbReference>
<sequence length="93" mass="9829">MAYAAFRFTKAQEGTDRLGVKCDNEGIPCARLAHDDCGPDTRAPEKKGAKGSAPSRPRVPRVRPERKAASKSRGTLTPSGAWDAACGPTTCQA</sequence>
<feature type="compositionally biased region" description="Basic and acidic residues" evidence="1">
    <location>
        <begin position="33"/>
        <end position="48"/>
    </location>
</feature>
<evidence type="ECO:0000313" key="2">
    <source>
        <dbReference type="EnsemblPlants" id="OB04G13660.1"/>
    </source>
</evidence>
<name>J3LW41_ORYBR</name>
<keyword evidence="3" id="KW-1185">Reference proteome</keyword>
<dbReference type="HOGENOM" id="CLU_2403172_0_0_1"/>
<dbReference type="AlphaFoldDB" id="J3LW41"/>